<evidence type="ECO:0000256" key="1">
    <source>
        <dbReference type="ARBA" id="ARBA00004141"/>
    </source>
</evidence>
<accession>A0A165HG27</accession>
<organism evidence="7 8">
    <name type="scientific">Bhargavaea cecembensis</name>
    <dbReference type="NCBI Taxonomy" id="394098"/>
    <lineage>
        <taxon>Bacteria</taxon>
        <taxon>Bacillati</taxon>
        <taxon>Bacillota</taxon>
        <taxon>Bacilli</taxon>
        <taxon>Bacillales</taxon>
        <taxon>Caryophanaceae</taxon>
        <taxon>Bhargavaea</taxon>
    </lineage>
</organism>
<feature type="transmembrane region" description="Helical" evidence="6">
    <location>
        <begin position="60"/>
        <end position="88"/>
    </location>
</feature>
<evidence type="ECO:0000256" key="6">
    <source>
        <dbReference type="SAM" id="Phobius"/>
    </source>
</evidence>
<comment type="caution">
    <text evidence="7">The sequence shown here is derived from an EMBL/GenBank/DDBJ whole genome shotgun (WGS) entry which is preliminary data.</text>
</comment>
<reference evidence="7 8" key="1">
    <citation type="submission" date="2016-01" db="EMBL/GenBank/DDBJ databases">
        <title>Whole genome sequencing of Bhargavaea cecembensis T14.</title>
        <authorList>
            <person name="Hong K.W."/>
        </authorList>
    </citation>
    <scope>NUCLEOTIDE SEQUENCE [LARGE SCALE GENOMIC DNA]</scope>
    <source>
        <strain evidence="7 8">T14</strain>
    </source>
</reference>
<dbReference type="Pfam" id="PF01594">
    <property type="entry name" value="AI-2E_transport"/>
    <property type="match status" value="1"/>
</dbReference>
<feature type="transmembrane region" description="Helical" evidence="6">
    <location>
        <begin position="284"/>
        <end position="310"/>
    </location>
</feature>
<keyword evidence="4 6" id="KW-1133">Transmembrane helix</keyword>
<evidence type="ECO:0000256" key="3">
    <source>
        <dbReference type="ARBA" id="ARBA00022692"/>
    </source>
</evidence>
<evidence type="ECO:0000313" key="7">
    <source>
        <dbReference type="EMBL" id="KZE39824.1"/>
    </source>
</evidence>
<feature type="transmembrane region" description="Helical" evidence="6">
    <location>
        <begin position="216"/>
        <end position="235"/>
    </location>
</feature>
<dbReference type="Proteomes" id="UP000076490">
    <property type="component" value="Unassembled WGS sequence"/>
</dbReference>
<evidence type="ECO:0000256" key="4">
    <source>
        <dbReference type="ARBA" id="ARBA00022989"/>
    </source>
</evidence>
<proteinExistence type="inferred from homology"/>
<feature type="transmembrane region" description="Helical" evidence="6">
    <location>
        <begin position="17"/>
        <end position="39"/>
    </location>
</feature>
<gene>
    <name evidence="7" type="ORF">AV656_00580</name>
</gene>
<dbReference type="RefSeq" id="WP_063177823.1">
    <property type="nucleotide sequence ID" value="NZ_LQNT01000001.1"/>
</dbReference>
<evidence type="ECO:0000313" key="8">
    <source>
        <dbReference type="Proteomes" id="UP000076490"/>
    </source>
</evidence>
<feature type="transmembrane region" description="Helical" evidence="6">
    <location>
        <begin position="178"/>
        <end position="210"/>
    </location>
</feature>
<feature type="transmembrane region" description="Helical" evidence="6">
    <location>
        <begin position="131"/>
        <end position="150"/>
    </location>
</feature>
<dbReference type="EMBL" id="LQNT01000001">
    <property type="protein sequence ID" value="KZE39824.1"/>
    <property type="molecule type" value="Genomic_DNA"/>
</dbReference>
<evidence type="ECO:0008006" key="9">
    <source>
        <dbReference type="Google" id="ProtNLM"/>
    </source>
</evidence>
<dbReference type="AlphaFoldDB" id="A0A165HG27"/>
<feature type="transmembrane region" description="Helical" evidence="6">
    <location>
        <begin position="247"/>
        <end position="264"/>
    </location>
</feature>
<evidence type="ECO:0000256" key="5">
    <source>
        <dbReference type="ARBA" id="ARBA00023136"/>
    </source>
</evidence>
<comment type="subcellular location">
    <subcellularLocation>
        <location evidence="1">Membrane</location>
        <topology evidence="1">Multi-pass membrane protein</topology>
    </subcellularLocation>
</comment>
<comment type="similarity">
    <text evidence="2">Belongs to the autoinducer-2 exporter (AI-2E) (TC 2.A.86) family.</text>
</comment>
<dbReference type="InterPro" id="IPR002549">
    <property type="entry name" value="AI-2E-like"/>
</dbReference>
<dbReference type="GO" id="GO:0016020">
    <property type="term" value="C:membrane"/>
    <property type="evidence" value="ECO:0007669"/>
    <property type="project" value="UniProtKB-SubCell"/>
</dbReference>
<evidence type="ECO:0000256" key="2">
    <source>
        <dbReference type="ARBA" id="ARBA00009773"/>
    </source>
</evidence>
<name>A0A165HG27_9BACL</name>
<keyword evidence="5 6" id="KW-0472">Membrane</keyword>
<protein>
    <recommendedName>
        <fullName evidence="9">AI-2E family transporter</fullName>
    </recommendedName>
</protein>
<keyword evidence="3 6" id="KW-0812">Transmembrane</keyword>
<sequence length="320" mass="34366">MKNGVKFQNGVRTYGPIAAGAALCFFLPQLSLAVIAGYIASPAVSFMKNRLRIPLPASALLAELLILASAAFALIFALQQIILALPAIRAALSSMHFDHPLASEWLTYAETAVSAAGDGLIDSAAGMVQTAFSQVFSFILFLLAFYFALYESARDRYWFLAALPADARKKAKGMFREGGSLFGTFLFVELRLILLTFGILSIGLAALGFGSPVGRAFLIALADSLPFLGIGIFLIPMAAYYLLSGNALLGAALIVLYVFVMLTRQIAESRMWAATFQLRPSHTFFITAASILLFGLAGILLSPILLFLAARIRKMPAFSG</sequence>